<gene>
    <name evidence="4" type="ORF">HKX40_01550</name>
</gene>
<evidence type="ECO:0000256" key="1">
    <source>
        <dbReference type="SAM" id="MobiDB-lite"/>
    </source>
</evidence>
<feature type="compositionally biased region" description="Basic and acidic residues" evidence="1">
    <location>
        <begin position="135"/>
        <end position="150"/>
    </location>
</feature>
<dbReference type="Proteomes" id="UP000541421">
    <property type="component" value="Unassembled WGS sequence"/>
</dbReference>
<dbReference type="Gene3D" id="2.30.30.40">
    <property type="entry name" value="SH3 Domains"/>
    <property type="match status" value="1"/>
</dbReference>
<feature type="region of interest" description="Disordered" evidence="1">
    <location>
        <begin position="122"/>
        <end position="197"/>
    </location>
</feature>
<keyword evidence="5" id="KW-1185">Reference proteome</keyword>
<dbReference type="PROSITE" id="PS51257">
    <property type="entry name" value="PROKAR_LIPOPROTEIN"/>
    <property type="match status" value="1"/>
</dbReference>
<reference evidence="4 5" key="1">
    <citation type="submission" date="2020-05" db="EMBL/GenBank/DDBJ databases">
        <authorList>
            <person name="Niu N."/>
        </authorList>
    </citation>
    <scope>NUCLEOTIDE SEQUENCE [LARGE SCALE GENOMIC DNA]</scope>
    <source>
        <strain evidence="4 5">LMG10982</strain>
    </source>
</reference>
<dbReference type="RefSeq" id="WP_171587801.1">
    <property type="nucleotide sequence ID" value="NZ_JABGBO010000001.1"/>
</dbReference>
<feature type="domain" description="SH3b" evidence="3">
    <location>
        <begin position="59"/>
        <end position="111"/>
    </location>
</feature>
<comment type="caution">
    <text evidence="4">The sequence shown here is derived from an EMBL/GenBank/DDBJ whole genome shotgun (WGS) entry which is preliminary data.</text>
</comment>
<accession>A0A7Y4L8E5</accession>
<evidence type="ECO:0000259" key="3">
    <source>
        <dbReference type="Pfam" id="PF08239"/>
    </source>
</evidence>
<feature type="chain" id="PRO_5030862288" evidence="2">
    <location>
        <begin position="24"/>
        <end position="197"/>
    </location>
</feature>
<dbReference type="Pfam" id="PF08239">
    <property type="entry name" value="SH3_3"/>
    <property type="match status" value="1"/>
</dbReference>
<protein>
    <submittedName>
        <fullName evidence="4">SH3 domain-containing protein</fullName>
    </submittedName>
</protein>
<keyword evidence="2" id="KW-0732">Signal</keyword>
<evidence type="ECO:0000313" key="4">
    <source>
        <dbReference type="EMBL" id="NOL48827.1"/>
    </source>
</evidence>
<feature type="compositionally biased region" description="Low complexity" evidence="1">
    <location>
        <begin position="161"/>
        <end position="191"/>
    </location>
</feature>
<evidence type="ECO:0000256" key="2">
    <source>
        <dbReference type="SAM" id="SignalP"/>
    </source>
</evidence>
<dbReference type="InterPro" id="IPR003646">
    <property type="entry name" value="SH3-like_bac-type"/>
</dbReference>
<dbReference type="AlphaFoldDB" id="A0A7Y4L8E5"/>
<dbReference type="EMBL" id="JABGBO010000001">
    <property type="protein sequence ID" value="NOL48827.1"/>
    <property type="molecule type" value="Genomic_DNA"/>
</dbReference>
<name>A0A7Y4L8E5_9BURK</name>
<organism evidence="4 5">
    <name type="scientific">Pelistega europaea</name>
    <dbReference type="NCBI Taxonomy" id="106147"/>
    <lineage>
        <taxon>Bacteria</taxon>
        <taxon>Pseudomonadati</taxon>
        <taxon>Pseudomonadota</taxon>
        <taxon>Betaproteobacteria</taxon>
        <taxon>Burkholderiales</taxon>
        <taxon>Alcaligenaceae</taxon>
        <taxon>Pelistega</taxon>
    </lineage>
</organism>
<feature type="compositionally biased region" description="Low complexity" evidence="1">
    <location>
        <begin position="122"/>
        <end position="134"/>
    </location>
</feature>
<proteinExistence type="predicted"/>
<evidence type="ECO:0000313" key="5">
    <source>
        <dbReference type="Proteomes" id="UP000541421"/>
    </source>
</evidence>
<sequence length="197" mass="20047">MKSHKLVTSMLTLSLMLTGCVTMDNFLGNLGLSPNSHVQQMGLSSMGVGSGTVLEVTRGANVRAAPDINSLVVGTLSAGQRFWAAGSYGEWIAIGDQTTGQILGYIHQSLVGGEGSAAAYRKSSKASSKSNSSSTDKETSQAEQAKKSEVIDLDAIPTDKSTAPASSSPAAPSVVPSATTPSQPASSSPGSVDLDSL</sequence>
<feature type="signal peptide" evidence="2">
    <location>
        <begin position="1"/>
        <end position="23"/>
    </location>
</feature>